<dbReference type="AlphaFoldDB" id="A0A4C1UF09"/>
<reference evidence="1 2" key="1">
    <citation type="journal article" date="2019" name="Commun. Biol.">
        <title>The bagworm genome reveals a unique fibroin gene that provides high tensile strength.</title>
        <authorList>
            <person name="Kono N."/>
            <person name="Nakamura H."/>
            <person name="Ohtoshi R."/>
            <person name="Tomita M."/>
            <person name="Numata K."/>
            <person name="Arakawa K."/>
        </authorList>
    </citation>
    <scope>NUCLEOTIDE SEQUENCE [LARGE SCALE GENOMIC DNA]</scope>
</reference>
<evidence type="ECO:0000313" key="2">
    <source>
        <dbReference type="Proteomes" id="UP000299102"/>
    </source>
</evidence>
<keyword evidence="2" id="KW-1185">Reference proteome</keyword>
<name>A0A4C1UF09_EUMVA</name>
<protein>
    <submittedName>
        <fullName evidence="1">Uncharacterized protein</fullName>
    </submittedName>
</protein>
<evidence type="ECO:0000313" key="1">
    <source>
        <dbReference type="EMBL" id="GBP24995.1"/>
    </source>
</evidence>
<organism evidence="1 2">
    <name type="scientific">Eumeta variegata</name>
    <name type="common">Bagworm moth</name>
    <name type="synonym">Eumeta japonica</name>
    <dbReference type="NCBI Taxonomy" id="151549"/>
    <lineage>
        <taxon>Eukaryota</taxon>
        <taxon>Metazoa</taxon>
        <taxon>Ecdysozoa</taxon>
        <taxon>Arthropoda</taxon>
        <taxon>Hexapoda</taxon>
        <taxon>Insecta</taxon>
        <taxon>Pterygota</taxon>
        <taxon>Neoptera</taxon>
        <taxon>Endopterygota</taxon>
        <taxon>Lepidoptera</taxon>
        <taxon>Glossata</taxon>
        <taxon>Ditrysia</taxon>
        <taxon>Tineoidea</taxon>
        <taxon>Psychidae</taxon>
        <taxon>Oiketicinae</taxon>
        <taxon>Eumeta</taxon>
    </lineage>
</organism>
<dbReference type="Proteomes" id="UP000299102">
    <property type="component" value="Unassembled WGS sequence"/>
</dbReference>
<accession>A0A4C1UF09</accession>
<gene>
    <name evidence="1" type="ORF">EVAR_94289_1</name>
</gene>
<dbReference type="EMBL" id="BGZK01000168">
    <property type="protein sequence ID" value="GBP24995.1"/>
    <property type="molecule type" value="Genomic_DNA"/>
</dbReference>
<comment type="caution">
    <text evidence="1">The sequence shown here is derived from an EMBL/GenBank/DDBJ whole genome shotgun (WGS) entry which is preliminary data.</text>
</comment>
<sequence>MGPLKTAIATGETGISRSAVAAARRRRAPGGAAGGVSAPPATCRPGDELNQCITRSYFNDDVTDPLRIVEWLTVAADAARRHPLSLTADSTLRPKRPLHLKTDLRKVVNHPSADVSPSRSVFISYQRGTLCLCTLDSSAGLTPNREAHDHHHCRGSNSDTEHLMVYSIRASAKHKRWKTYCIIKIADVFLARDLRRTLTLDVIEARIASPSPFPLRHLFTTSALAPSRINLLVKIHAYEPAGNAMRHRRKLARTH</sequence>
<proteinExistence type="predicted"/>